<dbReference type="GO" id="GO:0003824">
    <property type="term" value="F:catalytic activity"/>
    <property type="evidence" value="ECO:0007669"/>
    <property type="project" value="InterPro"/>
</dbReference>
<feature type="domain" description="Pyruvate carboxyltransferase" evidence="3">
    <location>
        <begin position="4"/>
        <end position="268"/>
    </location>
</feature>
<organism evidence="4 5">
    <name type="scientific">Mariniphaga sediminis</name>
    <dbReference type="NCBI Taxonomy" id="1628158"/>
    <lineage>
        <taxon>Bacteria</taxon>
        <taxon>Pseudomonadati</taxon>
        <taxon>Bacteroidota</taxon>
        <taxon>Bacteroidia</taxon>
        <taxon>Marinilabiliales</taxon>
        <taxon>Prolixibacteraceae</taxon>
        <taxon>Mariniphaga</taxon>
    </lineage>
</organism>
<dbReference type="SUPFAM" id="SSF51569">
    <property type="entry name" value="Aldolase"/>
    <property type="match status" value="1"/>
</dbReference>
<dbReference type="InterPro" id="IPR050709">
    <property type="entry name" value="Biotin_Carboxyl_Carrier/Decarb"/>
</dbReference>
<evidence type="ECO:0000256" key="1">
    <source>
        <dbReference type="ARBA" id="ARBA00023267"/>
    </source>
</evidence>
<dbReference type="InterPro" id="IPR013785">
    <property type="entry name" value="Aldolase_TIM"/>
</dbReference>
<dbReference type="InterPro" id="IPR011053">
    <property type="entry name" value="Single_hybrid_motif"/>
</dbReference>
<dbReference type="Pfam" id="PF00682">
    <property type="entry name" value="HMGL-like"/>
    <property type="match status" value="1"/>
</dbReference>
<name>A0A399D8A7_9BACT</name>
<keyword evidence="5" id="KW-1185">Reference proteome</keyword>
<protein>
    <submittedName>
        <fullName evidence="4">Oxaloacetate decarboxylase</fullName>
    </submittedName>
</protein>
<dbReference type="AlphaFoldDB" id="A0A399D8A7"/>
<dbReference type="RefSeq" id="WP_119348282.1">
    <property type="nucleotide sequence ID" value="NZ_QWET01000001.1"/>
</dbReference>
<dbReference type="Proteomes" id="UP000266441">
    <property type="component" value="Unassembled WGS sequence"/>
</dbReference>
<dbReference type="OrthoDB" id="9807469at2"/>
<feature type="region of interest" description="Disordered" evidence="2">
    <location>
        <begin position="487"/>
        <end position="507"/>
    </location>
</feature>
<dbReference type="PANTHER" id="PTHR45266">
    <property type="entry name" value="OXALOACETATE DECARBOXYLASE ALPHA CHAIN"/>
    <property type="match status" value="1"/>
</dbReference>
<evidence type="ECO:0000313" key="4">
    <source>
        <dbReference type="EMBL" id="RIH67258.1"/>
    </source>
</evidence>
<proteinExistence type="predicted"/>
<comment type="caution">
    <text evidence="4">The sequence shown here is derived from an EMBL/GenBank/DDBJ whole genome shotgun (WGS) entry which is preliminary data.</text>
</comment>
<sequence length="637" mass="70114">MAKEIKFSLLYRDMWQSSGKYVPTVSQLLKVAPAIIDMGCFARVETNGGGFEQINLLFGENPNAANRQWTQPFNDAGIQTHMLERALNGIRMSPVPADVRRLMYKVKKKQGTDIARSFCGLNDPRNLEGSVKYAKEGGMISQAALSLTVSEVHTVEYYTQLADTLIEMGADEICVKDMAGIGRPAFIGKIVKNIKDRHPATPVQYHGHSGPGFSMASILEVARAGAEYIDVAMEPLSWGTGHADVLAVQEMLKDAGFKVPEINMNAYMEVRALTQSFIDEFLGYYINPKNRLMNSLLTGPGLPGGMMGSLMADLENNLTSLNKWLSKRGKPELTQDDLLIKLFDEVSHIWPMLGYPPLVTPFSQYVKNLALMNVIQLEKGKERWSMIADNIWDMILGKSGKLPGELHPDIIKLAENQGKEFYTGNPQDLYPDKLDEFRTEMKENGWDFGQDDEELFELAMHPEQYRAYKSGQAKAAFEADLAEKKTEKAKAGTPVPAPAPANGCTPKELHVEVNGEKYVVNISYPEVNGNGTNGHGTNGHGTNGNTSNAAPVNTPAQTNGQLKEVTAPLEGKFFLTKDASETALKMGDQINKGDVIGYIESMKTYNAIVAEDAGKIMEICLANGDAVDEEDVIIKMQ</sequence>
<evidence type="ECO:0000256" key="2">
    <source>
        <dbReference type="SAM" id="MobiDB-lite"/>
    </source>
</evidence>
<keyword evidence="1" id="KW-0092">Biotin</keyword>
<dbReference type="PANTHER" id="PTHR45266:SF3">
    <property type="entry name" value="OXALOACETATE DECARBOXYLASE ALPHA CHAIN"/>
    <property type="match status" value="1"/>
</dbReference>
<reference evidence="4 5" key="1">
    <citation type="journal article" date="2015" name="Int. J. Syst. Evol. Microbiol.">
        <title>Mariniphaga sediminis sp. nov., isolated from coastal sediment.</title>
        <authorList>
            <person name="Wang F.Q."/>
            <person name="Shen Q.Y."/>
            <person name="Chen G.J."/>
            <person name="Du Z.J."/>
        </authorList>
    </citation>
    <scope>NUCLEOTIDE SEQUENCE [LARGE SCALE GENOMIC DNA]</scope>
    <source>
        <strain evidence="4 5">SY21</strain>
    </source>
</reference>
<gene>
    <name evidence="4" type="ORF">D1164_02210</name>
</gene>
<dbReference type="InterPro" id="IPR000891">
    <property type="entry name" value="PYR_CT"/>
</dbReference>
<dbReference type="Pfam" id="PF00364">
    <property type="entry name" value="Biotin_lipoyl"/>
    <property type="match status" value="1"/>
</dbReference>
<dbReference type="SUPFAM" id="SSF51230">
    <property type="entry name" value="Single hybrid motif"/>
    <property type="match status" value="1"/>
</dbReference>
<evidence type="ECO:0000313" key="5">
    <source>
        <dbReference type="Proteomes" id="UP000266441"/>
    </source>
</evidence>
<dbReference type="Pfam" id="PF02436">
    <property type="entry name" value="PYC_OADA"/>
    <property type="match status" value="1"/>
</dbReference>
<dbReference type="EMBL" id="QWET01000001">
    <property type="protein sequence ID" value="RIH67258.1"/>
    <property type="molecule type" value="Genomic_DNA"/>
</dbReference>
<dbReference type="Gene3D" id="2.40.50.100">
    <property type="match status" value="1"/>
</dbReference>
<dbReference type="Gene3D" id="3.20.20.70">
    <property type="entry name" value="Aldolase class I"/>
    <property type="match status" value="1"/>
</dbReference>
<accession>A0A399D8A7</accession>
<dbReference type="InterPro" id="IPR003379">
    <property type="entry name" value="Carboxylase_cons_dom"/>
</dbReference>
<dbReference type="SUPFAM" id="SSF89000">
    <property type="entry name" value="post-HMGL domain-like"/>
    <property type="match status" value="1"/>
</dbReference>
<dbReference type="CDD" id="cd06850">
    <property type="entry name" value="biotinyl_domain"/>
    <property type="match status" value="1"/>
</dbReference>
<evidence type="ECO:0000259" key="3">
    <source>
        <dbReference type="PROSITE" id="PS50991"/>
    </source>
</evidence>
<dbReference type="InterPro" id="IPR000089">
    <property type="entry name" value="Biotin_lipoyl"/>
</dbReference>
<dbReference type="PROSITE" id="PS50991">
    <property type="entry name" value="PYR_CT"/>
    <property type="match status" value="1"/>
</dbReference>